<dbReference type="Gene3D" id="3.40.710.10">
    <property type="entry name" value="DD-peptidase/beta-lactamase superfamily"/>
    <property type="match status" value="1"/>
</dbReference>
<dbReference type="Pfam" id="PF05223">
    <property type="entry name" value="MecA_N"/>
    <property type="match status" value="1"/>
</dbReference>
<dbReference type="GO" id="GO:0005886">
    <property type="term" value="C:plasma membrane"/>
    <property type="evidence" value="ECO:0007669"/>
    <property type="project" value="TreeGrafter"/>
</dbReference>
<dbReference type="Pfam" id="PF00905">
    <property type="entry name" value="Transpeptidase"/>
    <property type="match status" value="1"/>
</dbReference>
<dbReference type="RefSeq" id="WP_243133109.1">
    <property type="nucleotide sequence ID" value="NZ_QGQD01000104.1"/>
</dbReference>
<dbReference type="GO" id="GO:0071555">
    <property type="term" value="P:cell wall organization"/>
    <property type="evidence" value="ECO:0007669"/>
    <property type="project" value="TreeGrafter"/>
</dbReference>
<sequence>MKKKNIAVIAFLAVVVAGVIITTGYMYLRSQGYKGPESLLKQLTGRGEEPDQLLQKYMSYIEKSEYQTMYSMISGQSKESYSEKYFTERNKNIYQGMEAEDIRVSILDTEEDQGQVTVSYQQAMKSSAGEVQFENQAVFTKEQGRGYVLEWNDSLIFPELTAKDKVRVSVVESRRGEITDRNGKMLAGEGTAVSIGLVPGKMSEDAGNDLIRLAKLLDTTVESIKTKLDATWVKGDSLVPIAVLDKVLETDLMSASPPDQVMKIKEVQDELIMIPGVLISDTVVRSYPLGKGASHLTGYIQNVTAEDLEEHPNEGYSENSVIGKSGMEGLYEKELKGQDGYEIVIENENGKTKAVIASIPKKDGENIRLTIDAGLQESLYEQFKDDKSCSVAMNPYTGEVLALVSTPTFDSNDFIKGMSDKKWKELNDDKRNPLYNRFRQVLCPGSSFKPVIAGIGLETGAVNPDEDFGNEGLSWQKDTSWGDYHVTTLHAYEPVTLENAMIYSDNIYFAKAALKIGADQLESQLDKLGFNQEMPFEITMAQSQYSNTEKIESEVLLADSGYGQGQILINPLHLAALYTAFCNDGNVIKPYLQYKDSPEPQVWLPQAFSKETADRVENAMEKVISSPEGTGRAAKIDSTILAGKTGTAEIKADVSDTTGTELGWFGVLTPDPASSKPVLLISMVEDVKETGGSTYVVEKDKIVLDYYFSAE</sequence>
<dbReference type="GO" id="GO:0008658">
    <property type="term" value="F:penicillin binding"/>
    <property type="evidence" value="ECO:0007669"/>
    <property type="project" value="InterPro"/>
</dbReference>
<dbReference type="SUPFAM" id="SSF54427">
    <property type="entry name" value="NTF2-like"/>
    <property type="match status" value="1"/>
</dbReference>
<dbReference type="Proteomes" id="UP000306509">
    <property type="component" value="Unassembled WGS sequence"/>
</dbReference>
<evidence type="ECO:0000256" key="3">
    <source>
        <dbReference type="ARBA" id="ARBA00023136"/>
    </source>
</evidence>
<evidence type="ECO:0000313" key="8">
    <source>
        <dbReference type="EMBL" id="TLC98119.1"/>
    </source>
</evidence>
<dbReference type="GO" id="GO:0071972">
    <property type="term" value="F:peptidoglycan L,D-transpeptidase activity"/>
    <property type="evidence" value="ECO:0007669"/>
    <property type="project" value="TreeGrafter"/>
</dbReference>
<dbReference type="InterPro" id="IPR050515">
    <property type="entry name" value="Beta-lactam/transpept"/>
</dbReference>
<evidence type="ECO:0000256" key="1">
    <source>
        <dbReference type="ARBA" id="ARBA00004370"/>
    </source>
</evidence>
<dbReference type="GO" id="GO:0046677">
    <property type="term" value="P:response to antibiotic"/>
    <property type="evidence" value="ECO:0007669"/>
    <property type="project" value="InterPro"/>
</dbReference>
<dbReference type="InterPro" id="IPR007887">
    <property type="entry name" value="MecA_N"/>
</dbReference>
<feature type="transmembrane region" description="Helical" evidence="4">
    <location>
        <begin position="7"/>
        <end position="28"/>
    </location>
</feature>
<dbReference type="InterPro" id="IPR001460">
    <property type="entry name" value="PCN-bd_Tpept"/>
</dbReference>
<feature type="domain" description="NTF2-like N-terminal transpeptidase" evidence="7">
    <location>
        <begin position="50"/>
        <end position="163"/>
    </location>
</feature>
<dbReference type="InterPro" id="IPR032710">
    <property type="entry name" value="NTF2-like_dom_sf"/>
</dbReference>
<dbReference type="AlphaFoldDB" id="A0A4U8Q0D7"/>
<name>A0A4U8Q0D7_9FIRM</name>
<keyword evidence="9" id="KW-1185">Reference proteome</keyword>
<feature type="domain" description="Penicillin-binding protein dimerisation" evidence="6">
    <location>
        <begin position="172"/>
        <end position="353"/>
    </location>
</feature>
<comment type="similarity">
    <text evidence="2">Belongs to the transpeptidase family.</text>
</comment>
<organism evidence="8 9">
    <name type="scientific">Robinsoniella peoriensis</name>
    <dbReference type="NCBI Taxonomy" id="180332"/>
    <lineage>
        <taxon>Bacteria</taxon>
        <taxon>Bacillati</taxon>
        <taxon>Bacillota</taxon>
        <taxon>Clostridia</taxon>
        <taxon>Lachnospirales</taxon>
        <taxon>Lachnospiraceae</taxon>
        <taxon>Robinsoniella</taxon>
    </lineage>
</organism>
<comment type="subcellular location">
    <subcellularLocation>
        <location evidence="1">Membrane</location>
    </subcellularLocation>
</comment>
<keyword evidence="3 4" id="KW-0472">Membrane</keyword>
<dbReference type="STRING" id="180332.GCA_000797495_03436"/>
<dbReference type="Gene3D" id="3.30.1390.30">
    <property type="entry name" value="Penicillin-binding protein 2a, domain 3"/>
    <property type="match status" value="1"/>
</dbReference>
<dbReference type="Gene3D" id="3.10.450.100">
    <property type="entry name" value="NTF2-like, domain 1"/>
    <property type="match status" value="1"/>
</dbReference>
<evidence type="ECO:0000256" key="2">
    <source>
        <dbReference type="ARBA" id="ARBA00007171"/>
    </source>
</evidence>
<evidence type="ECO:0000259" key="5">
    <source>
        <dbReference type="Pfam" id="PF00905"/>
    </source>
</evidence>
<evidence type="ECO:0000313" key="9">
    <source>
        <dbReference type="Proteomes" id="UP000306509"/>
    </source>
</evidence>
<dbReference type="InterPro" id="IPR036138">
    <property type="entry name" value="PBP_dimer_sf"/>
</dbReference>
<dbReference type="PANTHER" id="PTHR30627">
    <property type="entry name" value="PEPTIDOGLYCAN D,D-TRANSPEPTIDASE"/>
    <property type="match status" value="1"/>
</dbReference>
<dbReference type="EMBL" id="QGQD01000104">
    <property type="protein sequence ID" value="TLC98119.1"/>
    <property type="molecule type" value="Genomic_DNA"/>
</dbReference>
<reference evidence="8 9" key="1">
    <citation type="journal article" date="2019" name="Anaerobe">
        <title>Detection of Robinsoniella peoriensis in multiple bone samples of a trauma patient.</title>
        <authorList>
            <person name="Schrottner P."/>
            <person name="Hartwich K."/>
            <person name="Bunk B."/>
            <person name="Schober I."/>
            <person name="Helbig S."/>
            <person name="Rudolph W.W."/>
            <person name="Gunzer F."/>
        </authorList>
    </citation>
    <scope>NUCLEOTIDE SEQUENCE [LARGE SCALE GENOMIC DNA]</scope>
    <source>
        <strain evidence="8 9">DSM 106044</strain>
    </source>
</reference>
<dbReference type="Gene3D" id="3.90.1310.10">
    <property type="entry name" value="Penicillin-binding protein 2a (Domain 2)"/>
    <property type="match status" value="1"/>
</dbReference>
<feature type="domain" description="Penicillin-binding protein transpeptidase" evidence="5">
    <location>
        <begin position="389"/>
        <end position="692"/>
    </location>
</feature>
<evidence type="ECO:0000259" key="6">
    <source>
        <dbReference type="Pfam" id="PF03717"/>
    </source>
</evidence>
<dbReference type="PANTHER" id="PTHR30627:SF25">
    <property type="entry name" value="PENICILLIN-BINDING PROTEIN 3"/>
    <property type="match status" value="1"/>
</dbReference>
<accession>A0A4U8Q0D7</accession>
<protein>
    <submittedName>
        <fullName evidence="8">Beta-lactam-inducible penicillin-binding protein</fullName>
    </submittedName>
</protein>
<keyword evidence="4" id="KW-1133">Transmembrane helix</keyword>
<dbReference type="InterPro" id="IPR012338">
    <property type="entry name" value="Beta-lactam/transpept-like"/>
</dbReference>
<keyword evidence="4" id="KW-0812">Transmembrane</keyword>
<dbReference type="Pfam" id="PF03717">
    <property type="entry name" value="PBP_dimer"/>
    <property type="match status" value="1"/>
</dbReference>
<proteinExistence type="inferred from homology"/>
<evidence type="ECO:0000259" key="7">
    <source>
        <dbReference type="Pfam" id="PF05223"/>
    </source>
</evidence>
<gene>
    <name evidence="8" type="primary">pbp</name>
    <name evidence="8" type="ORF">DSM106044_05025</name>
</gene>
<dbReference type="SUPFAM" id="SSF56601">
    <property type="entry name" value="beta-lactamase/transpeptidase-like"/>
    <property type="match status" value="1"/>
</dbReference>
<dbReference type="SUPFAM" id="SSF56519">
    <property type="entry name" value="Penicillin binding protein dimerisation domain"/>
    <property type="match status" value="1"/>
</dbReference>
<comment type="caution">
    <text evidence="8">The sequence shown here is derived from an EMBL/GenBank/DDBJ whole genome shotgun (WGS) entry which is preliminary data.</text>
</comment>
<evidence type="ECO:0000256" key="4">
    <source>
        <dbReference type="SAM" id="Phobius"/>
    </source>
</evidence>
<dbReference type="InterPro" id="IPR005311">
    <property type="entry name" value="PBP_dimer"/>
</dbReference>